<evidence type="ECO:0000256" key="4">
    <source>
        <dbReference type="PROSITE-ProRule" id="PRU00024"/>
    </source>
</evidence>
<evidence type="ECO:0000313" key="8">
    <source>
        <dbReference type="EMBL" id="CAL1589768.1"/>
    </source>
</evidence>
<evidence type="ECO:0000256" key="1">
    <source>
        <dbReference type="ARBA" id="ARBA00022723"/>
    </source>
</evidence>
<dbReference type="GO" id="GO:0008270">
    <property type="term" value="F:zinc ion binding"/>
    <property type="evidence" value="ECO:0007669"/>
    <property type="project" value="UniProtKB-KW"/>
</dbReference>
<keyword evidence="1" id="KW-0479">Metal-binding</keyword>
<keyword evidence="3" id="KW-0862">Zinc</keyword>
<evidence type="ECO:0000256" key="2">
    <source>
        <dbReference type="ARBA" id="ARBA00022771"/>
    </source>
</evidence>
<dbReference type="PROSITE" id="PS50089">
    <property type="entry name" value="ZF_RING_2"/>
    <property type="match status" value="1"/>
</dbReference>
<dbReference type="InterPro" id="IPR013083">
    <property type="entry name" value="Znf_RING/FYVE/PHD"/>
</dbReference>
<keyword evidence="9" id="KW-1185">Reference proteome</keyword>
<organism evidence="8 9">
    <name type="scientific">Knipowitschia caucasica</name>
    <name type="common">Caucasian dwarf goby</name>
    <name type="synonym">Pomatoschistus caucasicus</name>
    <dbReference type="NCBI Taxonomy" id="637954"/>
    <lineage>
        <taxon>Eukaryota</taxon>
        <taxon>Metazoa</taxon>
        <taxon>Chordata</taxon>
        <taxon>Craniata</taxon>
        <taxon>Vertebrata</taxon>
        <taxon>Euteleostomi</taxon>
        <taxon>Actinopterygii</taxon>
        <taxon>Neopterygii</taxon>
        <taxon>Teleostei</taxon>
        <taxon>Neoteleostei</taxon>
        <taxon>Acanthomorphata</taxon>
        <taxon>Gobiaria</taxon>
        <taxon>Gobiiformes</taxon>
        <taxon>Gobioidei</taxon>
        <taxon>Gobiidae</taxon>
        <taxon>Gobiinae</taxon>
        <taxon>Knipowitschia</taxon>
    </lineage>
</organism>
<dbReference type="PANTHER" id="PTHR25465:SF32">
    <property type="entry name" value="BLOODTHIRSTY-RELATED GENE FAMILY, MEMBER 16 ISOFORM X1-RELATED"/>
    <property type="match status" value="1"/>
</dbReference>
<dbReference type="CDD" id="cd19769">
    <property type="entry name" value="Bbox2_TRIM16-like"/>
    <property type="match status" value="1"/>
</dbReference>
<dbReference type="InterPro" id="IPR001841">
    <property type="entry name" value="Znf_RING"/>
</dbReference>
<dbReference type="EMBL" id="OZ035841">
    <property type="protein sequence ID" value="CAL1589768.1"/>
    <property type="molecule type" value="Genomic_DNA"/>
</dbReference>
<keyword evidence="2 4" id="KW-0863">Zinc-finger</keyword>
<feature type="domain" description="B box-type" evidence="7">
    <location>
        <begin position="149"/>
        <end position="189"/>
    </location>
</feature>
<name>A0AAV2KIE8_KNICA</name>
<dbReference type="InterPro" id="IPR000315">
    <property type="entry name" value="Znf_B-box"/>
</dbReference>
<proteinExistence type="predicted"/>
<keyword evidence="5" id="KW-0175">Coiled coil</keyword>
<dbReference type="SUPFAM" id="SSF57845">
    <property type="entry name" value="B-box zinc-binding domain"/>
    <property type="match status" value="1"/>
</dbReference>
<sequence>MSSDFPEEHFRCSICLDIFKKPATIPCGHNFCIECIKRYWGTRSKANCPLCKETFKSRPKLSVNLAFRDLIKKMRAKPSVTKPAPHPRPQRQSSFEVFCEVCEKEGLEQSHAVKSCLVCRESYCVNHLVPHLRDPVMTKHMLTDPGTFISSHTCRRHSRLLEMFCQTDQQLVCSKCTEREHKHHEVVSIEKESQRVLGKMKEAEADFHHLIKARTTKIQELKESLDQGKKVKEEELQRSLQVLHVVKVAMESQQGALVEQSEAKQLELEKRHEQLNKKLNLELYELNHRRGEIHQLELIDDPLHPG</sequence>
<accession>A0AAV2KIE8</accession>
<dbReference type="PROSITE" id="PS00518">
    <property type="entry name" value="ZF_RING_1"/>
    <property type="match status" value="1"/>
</dbReference>
<dbReference type="InterPro" id="IPR027370">
    <property type="entry name" value="Znf-RING_euk"/>
</dbReference>
<dbReference type="AlphaFoldDB" id="A0AAV2KIE8"/>
<feature type="domain" description="RING-type" evidence="6">
    <location>
        <begin position="12"/>
        <end position="52"/>
    </location>
</feature>
<dbReference type="Gene3D" id="3.30.160.60">
    <property type="entry name" value="Classic Zinc Finger"/>
    <property type="match status" value="1"/>
</dbReference>
<dbReference type="SUPFAM" id="SSF57850">
    <property type="entry name" value="RING/U-box"/>
    <property type="match status" value="1"/>
</dbReference>
<reference evidence="8 9" key="1">
    <citation type="submission" date="2024-04" db="EMBL/GenBank/DDBJ databases">
        <authorList>
            <person name="Waldvogel A.-M."/>
            <person name="Schoenle A."/>
        </authorList>
    </citation>
    <scope>NUCLEOTIDE SEQUENCE [LARGE SCALE GENOMIC DNA]</scope>
</reference>
<dbReference type="SMART" id="SM00184">
    <property type="entry name" value="RING"/>
    <property type="match status" value="1"/>
</dbReference>
<dbReference type="Pfam" id="PF00643">
    <property type="entry name" value="zf-B_box"/>
    <property type="match status" value="1"/>
</dbReference>
<evidence type="ECO:0000313" key="9">
    <source>
        <dbReference type="Proteomes" id="UP001497482"/>
    </source>
</evidence>
<evidence type="ECO:0000259" key="7">
    <source>
        <dbReference type="PROSITE" id="PS50119"/>
    </source>
</evidence>
<dbReference type="Pfam" id="PF13445">
    <property type="entry name" value="zf-RING_UBOX"/>
    <property type="match status" value="1"/>
</dbReference>
<protein>
    <submittedName>
        <fullName evidence="8">Uncharacterized protein</fullName>
    </submittedName>
</protein>
<evidence type="ECO:0000256" key="5">
    <source>
        <dbReference type="SAM" id="Coils"/>
    </source>
</evidence>
<dbReference type="Proteomes" id="UP001497482">
    <property type="component" value="Chromosome 19"/>
</dbReference>
<dbReference type="PROSITE" id="PS50119">
    <property type="entry name" value="ZF_BBOX"/>
    <property type="match status" value="1"/>
</dbReference>
<dbReference type="PANTHER" id="PTHR25465">
    <property type="entry name" value="B-BOX DOMAIN CONTAINING"/>
    <property type="match status" value="1"/>
</dbReference>
<dbReference type="SMART" id="SM00336">
    <property type="entry name" value="BBOX"/>
    <property type="match status" value="1"/>
</dbReference>
<gene>
    <name evidence="8" type="ORF">KC01_LOCUS19384</name>
</gene>
<evidence type="ECO:0000256" key="3">
    <source>
        <dbReference type="ARBA" id="ARBA00022833"/>
    </source>
</evidence>
<feature type="coiled-coil region" evidence="5">
    <location>
        <begin position="218"/>
        <end position="278"/>
    </location>
</feature>
<dbReference type="InterPro" id="IPR051051">
    <property type="entry name" value="E3_ubiq-ligase_TRIM/RNF"/>
</dbReference>
<dbReference type="Gene3D" id="4.10.830.40">
    <property type="match status" value="1"/>
</dbReference>
<evidence type="ECO:0000259" key="6">
    <source>
        <dbReference type="PROSITE" id="PS50089"/>
    </source>
</evidence>
<dbReference type="InterPro" id="IPR017907">
    <property type="entry name" value="Znf_RING_CS"/>
</dbReference>
<dbReference type="Gene3D" id="3.30.40.10">
    <property type="entry name" value="Zinc/RING finger domain, C3HC4 (zinc finger)"/>
    <property type="match status" value="1"/>
</dbReference>